<comment type="caution">
    <text evidence="2">The sequence shown here is derived from an EMBL/GenBank/DDBJ whole genome shotgun (WGS) entry which is preliminary data.</text>
</comment>
<keyword evidence="1" id="KW-0812">Transmembrane</keyword>
<dbReference type="EMBL" id="JADKMY010000001">
    <property type="protein sequence ID" value="MBF4552751.1"/>
    <property type="molecule type" value="Genomic_DNA"/>
</dbReference>
<evidence type="ECO:0000313" key="2">
    <source>
        <dbReference type="EMBL" id="MBF4552751.1"/>
    </source>
</evidence>
<reference evidence="2 3" key="1">
    <citation type="submission" date="2020-10" db="EMBL/GenBank/DDBJ databases">
        <title>Novel species in genus Corynebacterium.</title>
        <authorList>
            <person name="Zhang G."/>
        </authorList>
    </citation>
    <scope>NUCLEOTIDE SEQUENCE [LARGE SCALE GENOMIC DNA]</scope>
    <source>
        <strain evidence="2 3">DSM 45110</strain>
    </source>
</reference>
<accession>A0ABR9ZH56</accession>
<sequence length="106" mass="11688">MPIPKELQVDHLYREGYIPSSYDAPHSSLQRSLTWIAMGCILASMAGFGTMTWGLSSYVHDARADAAAFAIGGAILGFGLLFTGFILVHVGRKNYRDYKARTGRYI</sequence>
<keyword evidence="1" id="KW-0472">Membrane</keyword>
<evidence type="ECO:0000313" key="3">
    <source>
        <dbReference type="Proteomes" id="UP000635902"/>
    </source>
</evidence>
<keyword evidence="1" id="KW-1133">Transmembrane helix</keyword>
<gene>
    <name evidence="2" type="ORF">IRY30_01470</name>
</gene>
<keyword evidence="3" id="KW-1185">Reference proteome</keyword>
<name>A0ABR9ZH56_9CORY</name>
<feature type="transmembrane region" description="Helical" evidence="1">
    <location>
        <begin position="33"/>
        <end position="55"/>
    </location>
</feature>
<proteinExistence type="predicted"/>
<protein>
    <submittedName>
        <fullName evidence="2">Uncharacterized protein</fullName>
    </submittedName>
</protein>
<dbReference type="RefSeq" id="WP_194555636.1">
    <property type="nucleotide sequence ID" value="NZ_JADKMY010000001.1"/>
</dbReference>
<organism evidence="2 3">
    <name type="scientific">Corynebacterium suicordis DSM 45110</name>
    <dbReference type="NCBI Taxonomy" id="1121369"/>
    <lineage>
        <taxon>Bacteria</taxon>
        <taxon>Bacillati</taxon>
        <taxon>Actinomycetota</taxon>
        <taxon>Actinomycetes</taxon>
        <taxon>Mycobacteriales</taxon>
        <taxon>Corynebacteriaceae</taxon>
        <taxon>Corynebacterium</taxon>
    </lineage>
</organism>
<evidence type="ECO:0000256" key="1">
    <source>
        <dbReference type="SAM" id="Phobius"/>
    </source>
</evidence>
<feature type="transmembrane region" description="Helical" evidence="1">
    <location>
        <begin position="67"/>
        <end position="91"/>
    </location>
</feature>
<dbReference type="Proteomes" id="UP000635902">
    <property type="component" value="Unassembled WGS sequence"/>
</dbReference>